<dbReference type="Pfam" id="PF06920">
    <property type="entry name" value="DHR-2_Lobe_A"/>
    <property type="match status" value="1"/>
</dbReference>
<evidence type="ECO:0000256" key="2">
    <source>
        <dbReference type="ARBA" id="ARBA00022658"/>
    </source>
</evidence>
<dbReference type="InterPro" id="IPR027007">
    <property type="entry name" value="C2_DOCK-type_domain"/>
</dbReference>
<sequence length="2012" mass="230430">MSTPVQVLAKPKLIEPIDYENIIVQKKTQIINDCLRELLLFPYDDFQTAVLKRQHQYICSTIPENAEKEAYSLFVTECIKTYISDWHVVNFKHEDYSGDFRQLPNKGNRLEKLPVHVFEVDEEADKDEDAASLGSQKGGLTKQGWLYKGNMNSAISVTMRSFKRRFFHLLQLGDGSYNLNFYKDEKISKEPKGSIFLDSCMGVVQNNKVRRFAFELKMQDKSSYLLAADSEAEMEEWIATLNKILQLTFEAAMQEKRYEDSHDEDEQNRIDSSSGLDAYLPEIAKTCRDSEFKFRNESRVKLFALDPDAQKLDFSGIEPEVKPFEEKFGKKILVKCNDLSFNLQSCVAENEEGPTTNVEPFFISLSLFDVKHNRKISSDFHVDLNHSTVRHMLANTSQELLNGSSDCLHPIQDIISDVILQYPKQGIFSVTCPHPDIFLVARIEKVLQGSITHCAEPYMKSSDSSKVAQKVLKNAKQACQRLGQYRMPFAWAARTLFKDMAGTLDKGARFSTLYKQDSNKLSNEDMLKLLADFRKPEKMSKLPVILGNLDITIDNVSSDVPNFVNSSYIPMIQFENSSKAVVTFEVEEFVPCIPKHTQPFTIYNNHLYVYPKHLKYDSQKSFAKARNIAVCIEFRDSDDEDSRPLKCIYGRPGGPIFTRQAFVAVLHHQQNPEFYDEVKIELPTQLHEKHHLLFTFYHVSCDSSSKGTTKKKDIIETQVGYSWLQLLKDGRVVTNEQHIPVSAYLPSGYLNIQESGMSKHSGPEIKWVDGGKPLLTISTHPVSTVYTQDQHLNNFFHYCQKTMSGAQALGADLVKYLKSLHAMEGHVMIAFLPTILNQLFRVLTRATQEDVAVNVTRVIIHVVAQCHEEGLDSYLRSYVKYVFKGETYIASEYKTVHEELAKTMTTILKPCTDFLTSNKLLKYSWFFFEILIKSMAQHLLENAKVKLLRNQRFPASFHHAVETVVNMLMPHITQKYKDNPEASKNANYSLAIFIKRCFTFMDRGFIFKQINNYISFFAPGDPKALFEFKFEFLRAVCNHEHYIPLNLPMPFGTGRIQRYQDLQLDYSLSDDFCKHHFLVGLLLREVGNALQEFREIRQIAIGVLKNLMIKHSFDDRYALKSHQARIATLYLPIFGLLIENVHRIDVKDISPFPINASSSGAKDESLNLPAANPLMTPQKSMNALDSSLQKDLFGAISGIAPPYTCSTPNVNYVRNADSRGSLISTDSGNSLPEKHGEKNNSLDKNQQACISGSSVVRCDKLDQAEIRSLLMCFLHVLKSMTDDALFTYWNKASTSELMDFFTITEVCLHQFQYMGKRYIASILIKYLCSVAIKFKCSYGHSEADVLHQSLLEANIATEVGLTILNTLSLFTVAFKNQLLKDDGHNPLMKKVFDVYICFLQKNQSETALKNVFNALRTLIFKFPSTFYEGRADMCSSLCCEILKCCNSKLSSIRTEASQLLYFLMKNNFDYTKKRSFVRTHLQVIISVSQLIADVAGIGGTRFQQSLSIINNCANSDKYIKHTTFPSDVKDLTKRIRTVLMATAQMKEHENDPEMLVDLQYSLAKSYASTPELRKTWLDSMAKIHVKNGDFSEAAMCYVHVAALVAEYLLRKGMFRQGCSSFRVITPNIDEEASMMEDVGMQGVHFNEEILMELLEQCADGLWKAERYELISDIYKLIIPVYEKRRDFEKLAHLYDTLHRAYSKVTEVMHTGKRLLGTYFRVAFFGQAAQYQFTDSETDVEGFFEDEDGKEYIYKEPKLTSLSEISQRLQKLYSDKFGSENVRMIQDSDKVNPKDLDSKYAYIQVTHVVPYFEEKELQERKTEFEKNHNIRRFMFEMPFTHLGKRRGMVEEQCKRRIILTGRAEKRQLLFLLPPTYPLNVLSSPQILEQFVSYVNAGPLAYARAFLDDTSTKRYPDNKVKSLKEIFRQFIEACGQALEVNERLIKEDQIEYQEEMKANYREMAKELSEIMHEQITAVEEKANVMSNSLHIFNAISGTATSTTLHGMPSSSSIA</sequence>
<dbReference type="Pfam" id="PF00169">
    <property type="entry name" value="PH"/>
    <property type="match status" value="1"/>
</dbReference>
<dbReference type="Gene3D" id="2.30.29.30">
    <property type="entry name" value="Pleckstrin-homology domain (PH domain)/Phosphotyrosine-binding domain (PTB)"/>
    <property type="match status" value="1"/>
</dbReference>
<evidence type="ECO:0000313" key="9">
    <source>
        <dbReference type="RefSeq" id="XP_013911022.1"/>
    </source>
</evidence>
<dbReference type="SUPFAM" id="SSF48371">
    <property type="entry name" value="ARM repeat"/>
    <property type="match status" value="1"/>
</dbReference>
<feature type="domain" description="C2 DOCK-type" evidence="6">
    <location>
        <begin position="604"/>
        <end position="782"/>
    </location>
</feature>
<proteinExistence type="inferred from homology"/>
<protein>
    <submittedName>
        <fullName evidence="9">Dedicator of cytokinesis protein 9</fullName>
    </submittedName>
</protein>
<dbReference type="Gene3D" id="2.60.40.150">
    <property type="entry name" value="C2 domain"/>
    <property type="match status" value="1"/>
</dbReference>
<accession>A0A6I9XB18</accession>
<dbReference type="InterPro" id="IPR035892">
    <property type="entry name" value="C2_domain_sf"/>
</dbReference>
<dbReference type="InterPro" id="IPR001849">
    <property type="entry name" value="PH_domain"/>
</dbReference>
<dbReference type="OrthoDB" id="47328at2759"/>
<dbReference type="PROSITE" id="PS50003">
    <property type="entry name" value="PH_DOMAIN"/>
    <property type="match status" value="1"/>
</dbReference>
<dbReference type="Gene3D" id="1.20.58.740">
    <property type="match status" value="1"/>
</dbReference>
<dbReference type="CTD" id="23348"/>
<dbReference type="CDD" id="cd08697">
    <property type="entry name" value="C2_Dock-D"/>
    <property type="match status" value="1"/>
</dbReference>
<dbReference type="Pfam" id="PF20421">
    <property type="entry name" value="DHR-2_Lobe_C"/>
    <property type="match status" value="1"/>
</dbReference>
<evidence type="ECO:0000259" key="5">
    <source>
        <dbReference type="PROSITE" id="PS50003"/>
    </source>
</evidence>
<dbReference type="FunFam" id="2.60.40.150:FF:000015">
    <property type="entry name" value="dedicator of cytokinesis protein 9 isoform X1"/>
    <property type="match status" value="1"/>
</dbReference>
<name>A0A6I9XB18_9SAUR</name>
<dbReference type="PANTHER" id="PTHR23317">
    <property type="entry name" value="DEDICATOR OF CYTOKINESIS DOCK"/>
    <property type="match status" value="1"/>
</dbReference>
<evidence type="ECO:0000256" key="3">
    <source>
        <dbReference type="PROSITE-ProRule" id="PRU00983"/>
    </source>
</evidence>
<dbReference type="InterPro" id="IPR043162">
    <property type="entry name" value="DOCK_C_lobe_C"/>
</dbReference>
<dbReference type="InterPro" id="IPR046769">
    <property type="entry name" value="DOCKER_Lobe_A"/>
</dbReference>
<evidence type="ECO:0000259" key="7">
    <source>
        <dbReference type="PROSITE" id="PS51651"/>
    </source>
</evidence>
<dbReference type="FunFam" id="1.25.40.410:FF:000001">
    <property type="entry name" value="dedicator of cytokinesis protein 9 isoform X2"/>
    <property type="match status" value="1"/>
</dbReference>
<gene>
    <name evidence="9" type="primary">DOCK9</name>
</gene>
<dbReference type="InterPro" id="IPR037809">
    <property type="entry name" value="C2_Dock-D"/>
</dbReference>
<dbReference type="Pfam" id="PF11878">
    <property type="entry name" value="DOCK_C-D_N"/>
    <property type="match status" value="1"/>
</dbReference>
<dbReference type="GO" id="GO:0007264">
    <property type="term" value="P:small GTPase-mediated signal transduction"/>
    <property type="evidence" value="ECO:0007669"/>
    <property type="project" value="InterPro"/>
</dbReference>
<dbReference type="Pfam" id="PF14429">
    <property type="entry name" value="DOCK-C2"/>
    <property type="match status" value="1"/>
</dbReference>
<dbReference type="PROSITE" id="PS51651">
    <property type="entry name" value="DOCKER"/>
    <property type="match status" value="1"/>
</dbReference>
<dbReference type="Pfam" id="PF20422">
    <property type="entry name" value="DHR-2_Lobe_B"/>
    <property type="match status" value="1"/>
</dbReference>
<dbReference type="PROSITE" id="PS51650">
    <property type="entry name" value="C2_DOCK"/>
    <property type="match status" value="1"/>
</dbReference>
<feature type="domain" description="PH" evidence="5">
    <location>
        <begin position="139"/>
        <end position="246"/>
    </location>
</feature>
<evidence type="ECO:0000259" key="6">
    <source>
        <dbReference type="PROSITE" id="PS51650"/>
    </source>
</evidence>
<dbReference type="RefSeq" id="XP_013911022.1">
    <property type="nucleotide sequence ID" value="XM_014055547.1"/>
</dbReference>
<dbReference type="InterPro" id="IPR011993">
    <property type="entry name" value="PH-like_dom_sf"/>
</dbReference>
<dbReference type="SMART" id="SM00233">
    <property type="entry name" value="PH"/>
    <property type="match status" value="1"/>
</dbReference>
<dbReference type="GeneID" id="106540450"/>
<keyword evidence="1" id="KW-0597">Phosphoprotein</keyword>
<dbReference type="KEGG" id="tsr:106540450"/>
<dbReference type="Proteomes" id="UP000504617">
    <property type="component" value="Unplaced"/>
</dbReference>
<dbReference type="InterPro" id="IPR016024">
    <property type="entry name" value="ARM-type_fold"/>
</dbReference>
<dbReference type="SUPFAM" id="SSF50729">
    <property type="entry name" value="PH domain-like"/>
    <property type="match status" value="1"/>
</dbReference>
<evidence type="ECO:0000313" key="8">
    <source>
        <dbReference type="Proteomes" id="UP000504617"/>
    </source>
</evidence>
<feature type="region of interest" description="Disordered" evidence="4">
    <location>
        <begin position="1223"/>
        <end position="1242"/>
    </location>
</feature>
<feature type="domain" description="DOCKER" evidence="7">
    <location>
        <begin position="1564"/>
        <end position="2012"/>
    </location>
</feature>
<evidence type="ECO:0000256" key="1">
    <source>
        <dbReference type="ARBA" id="ARBA00022553"/>
    </source>
</evidence>
<comment type="similarity">
    <text evidence="3">Belongs to the DOCK family.</text>
</comment>
<dbReference type="InterPro" id="IPR046773">
    <property type="entry name" value="DOCKER_Lobe_C"/>
</dbReference>
<dbReference type="FunFam" id="2.30.29.30:FF:000016">
    <property type="entry name" value="dedicator of cytokinesis protein 9 isoform X1"/>
    <property type="match status" value="1"/>
</dbReference>
<dbReference type="InterPro" id="IPR046770">
    <property type="entry name" value="DOCKER_Lobe_B"/>
</dbReference>
<feature type="compositionally biased region" description="Basic and acidic residues" evidence="4">
    <location>
        <begin position="1232"/>
        <end position="1241"/>
    </location>
</feature>
<dbReference type="InterPro" id="IPR021816">
    <property type="entry name" value="DOCK_C/D_N"/>
</dbReference>
<evidence type="ECO:0000256" key="4">
    <source>
        <dbReference type="SAM" id="MobiDB-lite"/>
    </source>
</evidence>
<dbReference type="InterPro" id="IPR027357">
    <property type="entry name" value="DOCKER_dom"/>
</dbReference>
<dbReference type="GO" id="GO:0005085">
    <property type="term" value="F:guanyl-nucleotide exchange factor activity"/>
    <property type="evidence" value="ECO:0007669"/>
    <property type="project" value="UniProtKB-KW"/>
</dbReference>
<dbReference type="CDD" id="cd13267">
    <property type="entry name" value="PH_DOCK-D"/>
    <property type="match status" value="1"/>
</dbReference>
<dbReference type="Gene3D" id="1.25.40.410">
    <property type="match status" value="1"/>
</dbReference>
<keyword evidence="8" id="KW-1185">Reference proteome</keyword>
<organism evidence="8 9">
    <name type="scientific">Thamnophis sirtalis</name>
    <dbReference type="NCBI Taxonomy" id="35019"/>
    <lineage>
        <taxon>Eukaryota</taxon>
        <taxon>Metazoa</taxon>
        <taxon>Chordata</taxon>
        <taxon>Craniata</taxon>
        <taxon>Vertebrata</taxon>
        <taxon>Euteleostomi</taxon>
        <taxon>Lepidosauria</taxon>
        <taxon>Squamata</taxon>
        <taxon>Bifurcata</taxon>
        <taxon>Unidentata</taxon>
        <taxon>Episquamata</taxon>
        <taxon>Toxicofera</taxon>
        <taxon>Serpentes</taxon>
        <taxon>Colubroidea</taxon>
        <taxon>Colubridae</taxon>
        <taxon>Natricinae</taxon>
        <taxon>Thamnophis</taxon>
    </lineage>
</organism>
<keyword evidence="2" id="KW-0344">Guanine-nucleotide releasing factor</keyword>
<dbReference type="PANTHER" id="PTHR23317:SF77">
    <property type="entry name" value="DEDICATOR OF CYTOKINESIS PROTEIN 9"/>
    <property type="match status" value="1"/>
</dbReference>
<reference evidence="9" key="1">
    <citation type="submission" date="2025-08" db="UniProtKB">
        <authorList>
            <consortium name="RefSeq"/>
        </authorList>
    </citation>
    <scope>IDENTIFICATION</scope>
    <source>
        <tissue evidence="9">Skeletal muscle</tissue>
    </source>
</reference>
<dbReference type="InterPro" id="IPR026791">
    <property type="entry name" value="DOCK"/>
</dbReference>
<dbReference type="InterPro" id="IPR043161">
    <property type="entry name" value="DOCK_C_lobe_A"/>
</dbReference>